<name>A0A6J8E4J2_MYTCO</name>
<organism evidence="2 3">
    <name type="scientific">Mytilus coruscus</name>
    <name type="common">Sea mussel</name>
    <dbReference type="NCBI Taxonomy" id="42192"/>
    <lineage>
        <taxon>Eukaryota</taxon>
        <taxon>Metazoa</taxon>
        <taxon>Spiralia</taxon>
        <taxon>Lophotrochozoa</taxon>
        <taxon>Mollusca</taxon>
        <taxon>Bivalvia</taxon>
        <taxon>Autobranchia</taxon>
        <taxon>Pteriomorphia</taxon>
        <taxon>Mytilida</taxon>
        <taxon>Mytiloidea</taxon>
        <taxon>Mytilidae</taxon>
        <taxon>Mytilinae</taxon>
        <taxon>Mytilus</taxon>
    </lineage>
</organism>
<evidence type="ECO:0000313" key="2">
    <source>
        <dbReference type="EMBL" id="CAC5414973.1"/>
    </source>
</evidence>
<reference evidence="2 3" key="1">
    <citation type="submission" date="2020-06" db="EMBL/GenBank/DDBJ databases">
        <authorList>
            <person name="Li R."/>
            <person name="Bekaert M."/>
        </authorList>
    </citation>
    <scope>NUCLEOTIDE SEQUENCE [LARGE SCALE GENOMIC DNA]</scope>
    <source>
        <strain evidence="3">wild</strain>
    </source>
</reference>
<sequence>MALKEDNPKAFDLRIRNTRPPNFTMQENLDGSVDDNDQSNDALDESLNKSNDEDNTDPKKLLYTSFTCSDSPVKSTLSQPPPKDTSQSKKNNCDTDDNITEDHNTENKQILTLISVIHSFESKYVENQMNNNKIIDNLVNVVQKMGERIEILEGRIPQVITDLNPNINKEFLEKATGKQEMMKIDRKLDTIMSEVKQIQLTQINNIQISENIIPAVNDNFNKLKTNVYEKEDFVNLKLDSLEGMCKEIQCLVKENNTHQMRNYNKSRYMYM</sequence>
<protein>
    <submittedName>
        <fullName evidence="2">Uncharacterized protein</fullName>
    </submittedName>
</protein>
<dbReference type="EMBL" id="CACVKT020008361">
    <property type="protein sequence ID" value="CAC5414973.1"/>
    <property type="molecule type" value="Genomic_DNA"/>
</dbReference>
<feature type="compositionally biased region" description="Polar residues" evidence="1">
    <location>
        <begin position="64"/>
        <end position="90"/>
    </location>
</feature>
<feature type="compositionally biased region" description="Acidic residues" evidence="1">
    <location>
        <begin position="32"/>
        <end position="44"/>
    </location>
</feature>
<evidence type="ECO:0000313" key="3">
    <source>
        <dbReference type="Proteomes" id="UP000507470"/>
    </source>
</evidence>
<proteinExistence type="predicted"/>
<feature type="compositionally biased region" description="Polar residues" evidence="1">
    <location>
        <begin position="19"/>
        <end position="29"/>
    </location>
</feature>
<keyword evidence="3" id="KW-1185">Reference proteome</keyword>
<evidence type="ECO:0000256" key="1">
    <source>
        <dbReference type="SAM" id="MobiDB-lite"/>
    </source>
</evidence>
<feature type="compositionally biased region" description="Basic and acidic residues" evidence="1">
    <location>
        <begin position="1"/>
        <end position="15"/>
    </location>
</feature>
<dbReference type="AlphaFoldDB" id="A0A6J8E4J2"/>
<dbReference type="OrthoDB" id="6167229at2759"/>
<gene>
    <name evidence="2" type="ORF">MCOR_47700</name>
</gene>
<feature type="compositionally biased region" description="Basic and acidic residues" evidence="1">
    <location>
        <begin position="46"/>
        <end position="60"/>
    </location>
</feature>
<accession>A0A6J8E4J2</accession>
<feature type="region of interest" description="Disordered" evidence="1">
    <location>
        <begin position="1"/>
        <end position="104"/>
    </location>
</feature>
<dbReference type="Proteomes" id="UP000507470">
    <property type="component" value="Unassembled WGS sequence"/>
</dbReference>